<name>A0A0E9U6E2_ANGAN</name>
<evidence type="ECO:0000313" key="1">
    <source>
        <dbReference type="EMBL" id="JAH61396.1"/>
    </source>
</evidence>
<accession>A0A0E9U6E2</accession>
<reference evidence="1" key="2">
    <citation type="journal article" date="2015" name="Fish Shellfish Immunol.">
        <title>Early steps in the European eel (Anguilla anguilla)-Vibrio vulnificus interaction in the gills: Role of the RtxA13 toxin.</title>
        <authorList>
            <person name="Callol A."/>
            <person name="Pajuelo D."/>
            <person name="Ebbesson L."/>
            <person name="Teles M."/>
            <person name="MacKenzie S."/>
            <person name="Amaro C."/>
        </authorList>
    </citation>
    <scope>NUCLEOTIDE SEQUENCE</scope>
</reference>
<reference evidence="1" key="1">
    <citation type="submission" date="2014-11" db="EMBL/GenBank/DDBJ databases">
        <authorList>
            <person name="Amaro Gonzalez C."/>
        </authorList>
    </citation>
    <scope>NUCLEOTIDE SEQUENCE</scope>
</reference>
<proteinExistence type="predicted"/>
<dbReference type="EMBL" id="GBXM01047181">
    <property type="protein sequence ID" value="JAH61396.1"/>
    <property type="molecule type" value="Transcribed_RNA"/>
</dbReference>
<sequence>MLLGCSSWESVLACD</sequence>
<protein>
    <submittedName>
        <fullName evidence="1">Uncharacterized protein</fullName>
    </submittedName>
</protein>
<organism evidence="1">
    <name type="scientific">Anguilla anguilla</name>
    <name type="common">European freshwater eel</name>
    <name type="synonym">Muraena anguilla</name>
    <dbReference type="NCBI Taxonomy" id="7936"/>
    <lineage>
        <taxon>Eukaryota</taxon>
        <taxon>Metazoa</taxon>
        <taxon>Chordata</taxon>
        <taxon>Craniata</taxon>
        <taxon>Vertebrata</taxon>
        <taxon>Euteleostomi</taxon>
        <taxon>Actinopterygii</taxon>
        <taxon>Neopterygii</taxon>
        <taxon>Teleostei</taxon>
        <taxon>Anguilliformes</taxon>
        <taxon>Anguillidae</taxon>
        <taxon>Anguilla</taxon>
    </lineage>
</organism>